<evidence type="ECO:0000259" key="10">
    <source>
        <dbReference type="PROSITE" id="PS50893"/>
    </source>
</evidence>
<dbReference type="EMBL" id="JACXIZ010000028">
    <property type="protein sequence ID" value="MBD2846908.1"/>
    <property type="molecule type" value="Genomic_DNA"/>
</dbReference>
<reference evidence="12" key="1">
    <citation type="submission" date="2020-09" db="EMBL/GenBank/DDBJ databases">
        <title>A novel bacterium of genus Paenibacillus, isolated from South China Sea.</title>
        <authorList>
            <person name="Huang H."/>
            <person name="Mo K."/>
            <person name="Hu Y."/>
        </authorList>
    </citation>
    <scope>NUCLEOTIDE SEQUENCE</scope>
    <source>
        <strain evidence="12">IB182496</strain>
    </source>
</reference>
<feature type="domain" description="ABC transmembrane type-1" evidence="11">
    <location>
        <begin position="39"/>
        <end position="320"/>
    </location>
</feature>
<evidence type="ECO:0000313" key="13">
    <source>
        <dbReference type="Proteomes" id="UP000621560"/>
    </source>
</evidence>
<evidence type="ECO:0000256" key="5">
    <source>
        <dbReference type="ARBA" id="ARBA00022741"/>
    </source>
</evidence>
<dbReference type="Gene3D" id="1.20.1560.10">
    <property type="entry name" value="ABC transporter type 1, transmembrane domain"/>
    <property type="match status" value="1"/>
</dbReference>
<keyword evidence="13" id="KW-1185">Reference proteome</keyword>
<dbReference type="InterPro" id="IPR039421">
    <property type="entry name" value="Type_1_exporter"/>
</dbReference>
<keyword evidence="2" id="KW-0813">Transport</keyword>
<feature type="transmembrane region" description="Helical" evidence="9">
    <location>
        <begin position="179"/>
        <end position="196"/>
    </location>
</feature>
<gene>
    <name evidence="12" type="ORF">IDH44_17055</name>
</gene>
<protein>
    <submittedName>
        <fullName evidence="12">ABC transporter ATP-binding protein</fullName>
    </submittedName>
</protein>
<name>A0A927BX17_9BACL</name>
<dbReference type="Gene3D" id="3.40.50.300">
    <property type="entry name" value="P-loop containing nucleotide triphosphate hydrolases"/>
    <property type="match status" value="1"/>
</dbReference>
<feature type="transmembrane region" description="Helical" evidence="9">
    <location>
        <begin position="75"/>
        <end position="94"/>
    </location>
</feature>
<dbReference type="InterPro" id="IPR036640">
    <property type="entry name" value="ABC1_TM_sf"/>
</dbReference>
<feature type="domain" description="ABC transporter" evidence="10">
    <location>
        <begin position="350"/>
        <end position="588"/>
    </location>
</feature>
<comment type="subcellular location">
    <subcellularLocation>
        <location evidence="1">Cell membrane</location>
        <topology evidence="1">Multi-pass membrane protein</topology>
    </subcellularLocation>
</comment>
<dbReference type="PANTHER" id="PTHR43394:SF1">
    <property type="entry name" value="ATP-BINDING CASSETTE SUB-FAMILY B MEMBER 10, MITOCHONDRIAL"/>
    <property type="match status" value="1"/>
</dbReference>
<dbReference type="SUPFAM" id="SSF52540">
    <property type="entry name" value="P-loop containing nucleoside triphosphate hydrolases"/>
    <property type="match status" value="1"/>
</dbReference>
<dbReference type="InterPro" id="IPR003439">
    <property type="entry name" value="ABC_transporter-like_ATP-bd"/>
</dbReference>
<dbReference type="InterPro" id="IPR017871">
    <property type="entry name" value="ABC_transporter-like_CS"/>
</dbReference>
<dbReference type="FunFam" id="1.20.1560.10:FF:000011">
    <property type="entry name" value="Multidrug ABC transporter ATP-binding protein"/>
    <property type="match status" value="1"/>
</dbReference>
<evidence type="ECO:0000256" key="8">
    <source>
        <dbReference type="ARBA" id="ARBA00023136"/>
    </source>
</evidence>
<dbReference type="GO" id="GO:0016887">
    <property type="term" value="F:ATP hydrolysis activity"/>
    <property type="evidence" value="ECO:0007669"/>
    <property type="project" value="InterPro"/>
</dbReference>
<dbReference type="CDD" id="cd03254">
    <property type="entry name" value="ABCC_Glucan_exporter_like"/>
    <property type="match status" value="1"/>
</dbReference>
<evidence type="ECO:0000256" key="4">
    <source>
        <dbReference type="ARBA" id="ARBA00022692"/>
    </source>
</evidence>
<keyword evidence="4 9" id="KW-0812">Transmembrane</keyword>
<organism evidence="12 13">
    <name type="scientific">Paenibacillus sabuli</name>
    <dbReference type="NCBI Taxonomy" id="2772509"/>
    <lineage>
        <taxon>Bacteria</taxon>
        <taxon>Bacillati</taxon>
        <taxon>Bacillota</taxon>
        <taxon>Bacilli</taxon>
        <taxon>Bacillales</taxon>
        <taxon>Paenibacillaceae</taxon>
        <taxon>Paenibacillus</taxon>
    </lineage>
</organism>
<proteinExistence type="predicted"/>
<dbReference type="RefSeq" id="WP_190919710.1">
    <property type="nucleotide sequence ID" value="NZ_JACXIZ010000028.1"/>
</dbReference>
<dbReference type="InterPro" id="IPR027417">
    <property type="entry name" value="P-loop_NTPase"/>
</dbReference>
<sequence>MRPRPPHQVGRPKARAKDWRGTLRRLWSYLAVHKRLLTLVLVMVLLSSALGLLGPYLLGRAIDAYLVPREREGLLWFIALLAGNYVFFSAATWLQNYWMIGIAQRTVATLREDLFRQLHRLPIAYFSRRKHGELMSRLTNDIENVSQTLNTSFVQVFTSVLTFAGMLGMMLWLSLWLTLITLTIIPLMVLGMKWITSRTGPRFREQQRNLGELNGFVEETLSGQQIVKTFSREQAMIEAFAERNARLRVSGYWAQVYTGFIPKLMNMLNNISFALIAGIGGLLAMQQLVSIGVIVTFAEYARQFTRPLNDLANQFNTILAAIAGAERVFEVLEEAPESGDEQAAVELERVRGEIVFEAVDFSYEPGVRTLRGIDLHVAPGQTLALVGSTGAGKSTIVQLISRFYAPDRGRILIDGRDIAGIRRHSLRSHMGFVLQDVFLFQDTIRENIRYGRLEATDAEVEEAARLANAHGFIAKLPRGYDTVLGQDGGGISQGQRQLLSIARAMLAGPSILVLDEATSSVDTVTEIKIQEALYRLMQGRTNIVIAHRLGTIRRADQIAVVEDGQIVERGSHESLLQARGRYYDLVHAGEREAGA</sequence>
<accession>A0A927BX17</accession>
<dbReference type="GO" id="GO:0015421">
    <property type="term" value="F:ABC-type oligopeptide transporter activity"/>
    <property type="evidence" value="ECO:0007669"/>
    <property type="project" value="TreeGrafter"/>
</dbReference>
<evidence type="ECO:0000256" key="3">
    <source>
        <dbReference type="ARBA" id="ARBA00022475"/>
    </source>
</evidence>
<dbReference type="InterPro" id="IPR011527">
    <property type="entry name" value="ABC1_TM_dom"/>
</dbReference>
<dbReference type="SUPFAM" id="SSF90123">
    <property type="entry name" value="ABC transporter transmembrane region"/>
    <property type="match status" value="1"/>
</dbReference>
<dbReference type="CDD" id="cd18547">
    <property type="entry name" value="ABC_6TM_Tm288_like"/>
    <property type="match status" value="1"/>
</dbReference>
<evidence type="ECO:0000256" key="7">
    <source>
        <dbReference type="ARBA" id="ARBA00022989"/>
    </source>
</evidence>
<evidence type="ECO:0000259" key="11">
    <source>
        <dbReference type="PROSITE" id="PS50929"/>
    </source>
</evidence>
<dbReference type="GO" id="GO:0005886">
    <property type="term" value="C:plasma membrane"/>
    <property type="evidence" value="ECO:0007669"/>
    <property type="project" value="UniProtKB-SubCell"/>
</dbReference>
<dbReference type="Proteomes" id="UP000621560">
    <property type="component" value="Unassembled WGS sequence"/>
</dbReference>
<keyword evidence="7 9" id="KW-1133">Transmembrane helix</keyword>
<dbReference type="PANTHER" id="PTHR43394">
    <property type="entry name" value="ATP-DEPENDENT PERMEASE MDL1, MITOCHONDRIAL"/>
    <property type="match status" value="1"/>
</dbReference>
<dbReference type="SMART" id="SM00382">
    <property type="entry name" value="AAA"/>
    <property type="match status" value="1"/>
</dbReference>
<dbReference type="InterPro" id="IPR003593">
    <property type="entry name" value="AAA+_ATPase"/>
</dbReference>
<dbReference type="Pfam" id="PF00005">
    <property type="entry name" value="ABC_tran"/>
    <property type="match status" value="1"/>
</dbReference>
<dbReference type="PROSITE" id="PS50893">
    <property type="entry name" value="ABC_TRANSPORTER_2"/>
    <property type="match status" value="1"/>
</dbReference>
<keyword evidence="5" id="KW-0547">Nucleotide-binding</keyword>
<evidence type="ECO:0000313" key="12">
    <source>
        <dbReference type="EMBL" id="MBD2846908.1"/>
    </source>
</evidence>
<keyword evidence="3" id="KW-1003">Cell membrane</keyword>
<evidence type="ECO:0000256" key="6">
    <source>
        <dbReference type="ARBA" id="ARBA00022840"/>
    </source>
</evidence>
<dbReference type="AlphaFoldDB" id="A0A927BX17"/>
<dbReference type="FunFam" id="3.40.50.300:FF:000287">
    <property type="entry name" value="Multidrug ABC transporter ATP-binding protein"/>
    <property type="match status" value="1"/>
</dbReference>
<feature type="transmembrane region" description="Helical" evidence="9">
    <location>
        <begin position="273"/>
        <end position="298"/>
    </location>
</feature>
<feature type="transmembrane region" description="Helical" evidence="9">
    <location>
        <begin position="153"/>
        <end position="173"/>
    </location>
</feature>
<comment type="caution">
    <text evidence="12">The sequence shown here is derived from an EMBL/GenBank/DDBJ whole genome shotgun (WGS) entry which is preliminary data.</text>
</comment>
<keyword evidence="6 12" id="KW-0067">ATP-binding</keyword>
<evidence type="ECO:0000256" key="9">
    <source>
        <dbReference type="SAM" id="Phobius"/>
    </source>
</evidence>
<evidence type="ECO:0000256" key="1">
    <source>
        <dbReference type="ARBA" id="ARBA00004651"/>
    </source>
</evidence>
<dbReference type="Pfam" id="PF00664">
    <property type="entry name" value="ABC_membrane"/>
    <property type="match status" value="1"/>
</dbReference>
<dbReference type="PROSITE" id="PS00211">
    <property type="entry name" value="ABC_TRANSPORTER_1"/>
    <property type="match status" value="1"/>
</dbReference>
<evidence type="ECO:0000256" key="2">
    <source>
        <dbReference type="ARBA" id="ARBA00022448"/>
    </source>
</evidence>
<dbReference type="PROSITE" id="PS50929">
    <property type="entry name" value="ABC_TM1F"/>
    <property type="match status" value="1"/>
</dbReference>
<dbReference type="GO" id="GO:0005524">
    <property type="term" value="F:ATP binding"/>
    <property type="evidence" value="ECO:0007669"/>
    <property type="project" value="UniProtKB-KW"/>
</dbReference>
<keyword evidence="8 9" id="KW-0472">Membrane</keyword>